<dbReference type="SUPFAM" id="SSF48113">
    <property type="entry name" value="Heme-dependent peroxidases"/>
    <property type="match status" value="1"/>
</dbReference>
<organism evidence="1 2">
    <name type="scientific">Macrostomum lignano</name>
    <dbReference type="NCBI Taxonomy" id="282301"/>
    <lineage>
        <taxon>Eukaryota</taxon>
        <taxon>Metazoa</taxon>
        <taxon>Spiralia</taxon>
        <taxon>Lophotrochozoa</taxon>
        <taxon>Platyhelminthes</taxon>
        <taxon>Rhabditophora</taxon>
        <taxon>Macrostomorpha</taxon>
        <taxon>Macrostomida</taxon>
        <taxon>Macrostomidae</taxon>
        <taxon>Macrostomum</taxon>
    </lineage>
</organism>
<gene>
    <name evidence="1" type="ORF">BOX15_Mlig027553g1</name>
</gene>
<dbReference type="InterPro" id="IPR019791">
    <property type="entry name" value="Haem_peroxidase_animal"/>
</dbReference>
<comment type="caution">
    <text evidence="1">The sequence shown here is derived from an EMBL/GenBank/DDBJ whole genome shotgun (WGS) entry which is preliminary data.</text>
</comment>
<dbReference type="Gene3D" id="1.10.640.10">
    <property type="entry name" value="Haem peroxidase domain superfamily, animal type"/>
    <property type="match status" value="1"/>
</dbReference>
<keyword evidence="2" id="KW-1185">Reference proteome</keyword>
<dbReference type="GO" id="GO:0005615">
    <property type="term" value="C:extracellular space"/>
    <property type="evidence" value="ECO:0007669"/>
    <property type="project" value="TreeGrafter"/>
</dbReference>
<dbReference type="Proteomes" id="UP000215902">
    <property type="component" value="Unassembled WGS sequence"/>
</dbReference>
<dbReference type="GO" id="GO:0020037">
    <property type="term" value="F:heme binding"/>
    <property type="evidence" value="ECO:0007669"/>
    <property type="project" value="InterPro"/>
</dbReference>
<dbReference type="GO" id="GO:0004601">
    <property type="term" value="F:peroxidase activity"/>
    <property type="evidence" value="ECO:0007669"/>
    <property type="project" value="InterPro"/>
</dbReference>
<dbReference type="PROSITE" id="PS50292">
    <property type="entry name" value="PEROXIDASE_3"/>
    <property type="match status" value="1"/>
</dbReference>
<feature type="non-terminal residue" evidence="1">
    <location>
        <position position="1"/>
    </location>
</feature>
<reference evidence="1 2" key="1">
    <citation type="submission" date="2017-06" db="EMBL/GenBank/DDBJ databases">
        <title>A platform for efficient transgenesis in Macrostomum lignano, a flatworm model organism for stem cell research.</title>
        <authorList>
            <person name="Berezikov E."/>
        </authorList>
    </citation>
    <scope>NUCLEOTIDE SEQUENCE [LARGE SCALE GENOMIC DNA]</scope>
    <source>
        <strain evidence="1">DV1</strain>
        <tissue evidence="1">Whole organism</tissue>
    </source>
</reference>
<dbReference type="STRING" id="282301.A0A267E644"/>
<dbReference type="InterPro" id="IPR010255">
    <property type="entry name" value="Haem_peroxidase_sf"/>
</dbReference>
<dbReference type="AlphaFoldDB" id="A0A267E644"/>
<dbReference type="PANTHER" id="PTHR11475">
    <property type="entry name" value="OXIDASE/PEROXIDASE"/>
    <property type="match status" value="1"/>
</dbReference>
<name>A0A267E644_9PLAT</name>
<dbReference type="PANTHER" id="PTHR11475:SF58">
    <property type="entry name" value="PEROXIDASIN"/>
    <property type="match status" value="1"/>
</dbReference>
<proteinExistence type="predicted"/>
<dbReference type="Pfam" id="PF03098">
    <property type="entry name" value="An_peroxidase"/>
    <property type="match status" value="1"/>
</dbReference>
<evidence type="ECO:0000313" key="1">
    <source>
        <dbReference type="EMBL" id="PAA56978.1"/>
    </source>
</evidence>
<sequence length="90" mass="10147">SWATKWDDLAGEISSPEALRKLEEVYGSPLNVDLFPAIVLEDRVDDSLVGPTARCVLALQFRALRDGDRFQRIISNSNYFTDIFCSFSAF</sequence>
<accession>A0A267E644</accession>
<dbReference type="GO" id="GO:0006979">
    <property type="term" value="P:response to oxidative stress"/>
    <property type="evidence" value="ECO:0007669"/>
    <property type="project" value="InterPro"/>
</dbReference>
<dbReference type="OrthoDB" id="823504at2759"/>
<evidence type="ECO:0000313" key="2">
    <source>
        <dbReference type="Proteomes" id="UP000215902"/>
    </source>
</evidence>
<protein>
    <submittedName>
        <fullName evidence="1">Uncharacterized protein</fullName>
    </submittedName>
</protein>
<dbReference type="InterPro" id="IPR037120">
    <property type="entry name" value="Haem_peroxidase_sf_animal"/>
</dbReference>
<dbReference type="EMBL" id="NIVC01002552">
    <property type="protein sequence ID" value="PAA56978.1"/>
    <property type="molecule type" value="Genomic_DNA"/>
</dbReference>